<protein>
    <submittedName>
        <fullName evidence="1">Uncharacterized protein</fullName>
    </submittedName>
</protein>
<evidence type="ECO:0000313" key="1">
    <source>
        <dbReference type="EMBL" id="KAL2535994.1"/>
    </source>
</evidence>
<comment type="caution">
    <text evidence="1">The sequence shown here is derived from an EMBL/GenBank/DDBJ whole genome shotgun (WGS) entry which is preliminary data.</text>
</comment>
<name>A0ABD1VF68_9LAMI</name>
<accession>A0ABD1VF68</accession>
<organism evidence="1 2">
    <name type="scientific">Forsythia ovata</name>
    <dbReference type="NCBI Taxonomy" id="205694"/>
    <lineage>
        <taxon>Eukaryota</taxon>
        <taxon>Viridiplantae</taxon>
        <taxon>Streptophyta</taxon>
        <taxon>Embryophyta</taxon>
        <taxon>Tracheophyta</taxon>
        <taxon>Spermatophyta</taxon>
        <taxon>Magnoliopsida</taxon>
        <taxon>eudicotyledons</taxon>
        <taxon>Gunneridae</taxon>
        <taxon>Pentapetalae</taxon>
        <taxon>asterids</taxon>
        <taxon>lamiids</taxon>
        <taxon>Lamiales</taxon>
        <taxon>Oleaceae</taxon>
        <taxon>Forsythieae</taxon>
        <taxon>Forsythia</taxon>
    </lineage>
</organism>
<dbReference type="Proteomes" id="UP001604277">
    <property type="component" value="Unassembled WGS sequence"/>
</dbReference>
<dbReference type="EMBL" id="JBFOLJ010000005">
    <property type="protein sequence ID" value="KAL2535994.1"/>
    <property type="molecule type" value="Genomic_DNA"/>
</dbReference>
<reference evidence="2" key="1">
    <citation type="submission" date="2024-07" db="EMBL/GenBank/DDBJ databases">
        <title>Two chromosome-level genome assemblies of Korean endemic species Abeliophyllum distichum and Forsythia ovata (Oleaceae).</title>
        <authorList>
            <person name="Jang H."/>
        </authorList>
    </citation>
    <scope>NUCLEOTIDE SEQUENCE [LARGE SCALE GENOMIC DNA]</scope>
</reference>
<proteinExistence type="predicted"/>
<keyword evidence="2" id="KW-1185">Reference proteome</keyword>
<evidence type="ECO:0000313" key="2">
    <source>
        <dbReference type="Proteomes" id="UP001604277"/>
    </source>
</evidence>
<sequence>MAINATNTNPILGAPIRLPMTWDPMKQELSLKGLSEFPFLTSTNASMSDSPTAISTSNSNTKQMDCILYNIPKPTESMLDLWANKSKKVAKALQEIIPYNFRKLKSSVDNLIHEYDNQIQIDELQ</sequence>
<gene>
    <name evidence="1" type="ORF">Fot_17385</name>
</gene>
<dbReference type="AlphaFoldDB" id="A0ABD1VF68"/>